<feature type="transmembrane region" description="Helical" evidence="10">
    <location>
        <begin position="180"/>
        <end position="201"/>
    </location>
</feature>
<evidence type="ECO:0000256" key="4">
    <source>
        <dbReference type="ARBA" id="ARBA00022676"/>
    </source>
</evidence>
<feature type="transmembrane region" description="Helical" evidence="10">
    <location>
        <begin position="12"/>
        <end position="29"/>
    </location>
</feature>
<feature type="transmembrane region" description="Helical" evidence="10">
    <location>
        <begin position="363"/>
        <end position="389"/>
    </location>
</feature>
<feature type="transmembrane region" description="Helical" evidence="10">
    <location>
        <begin position="395"/>
        <end position="414"/>
    </location>
</feature>
<dbReference type="PANTHER" id="PTHR12413">
    <property type="entry name" value="DOLICHYL GLYCOSYLTRANSFERASE"/>
    <property type="match status" value="1"/>
</dbReference>
<organism evidence="11 12">
    <name type="scientific">Saprolegnia parasitica (strain CBS 223.65)</name>
    <dbReference type="NCBI Taxonomy" id="695850"/>
    <lineage>
        <taxon>Eukaryota</taxon>
        <taxon>Sar</taxon>
        <taxon>Stramenopiles</taxon>
        <taxon>Oomycota</taxon>
        <taxon>Saprolegniomycetes</taxon>
        <taxon>Saprolegniales</taxon>
        <taxon>Saprolegniaceae</taxon>
        <taxon>Saprolegnia</taxon>
    </lineage>
</organism>
<keyword evidence="5 10" id="KW-0808">Transferase</keyword>
<sequence>MWSTLEAQGLQASGAALVVVVALLVRWLVSLHPYSGMGLSPMFGDYEAQRHWMELTFQLPVSRWYHYDLLYWGLDYPPLTAYVSYVCGAVASIVEPALVALDASRGYETVTSKVYMRATVLACDLVVFIPSLALLAKCIYHKQWMLRMELLMLMLLQPAFILIDHGHFQYNNVSLGLTTLAVACILRDYNFVGAICYCLALNFKQMSLYYAPAITFYLLAKCWYGPRFLSLFATLATAVVLTFSLLWAPFCVVSATTCVDGLAQVLHRIFPIGRGLFEDKVANVWCCLDLFLKLRQRVASQEHLVYLCTLATLLAFLPSIVDLLRRPPSRTRFFLSLFNCSMAFFLFSYQVHEKSILLPLLPMTYLLSEASLVASHFGAVATFSMYFLLVKDGLFVPYVAGSLGYVCFGIYPYLTSSRLHATVNVSAPGIDTDGRAGNASSCSYDVSLCGMLVLHLVAAIVPPPAKYPHVHQYLFALYSCAHFVLALVYTTYWQWTLRDVAKGKTD</sequence>
<keyword evidence="7 10" id="KW-0256">Endoplasmic reticulum</keyword>
<evidence type="ECO:0000313" key="11">
    <source>
        <dbReference type="EMBL" id="KDO29833.1"/>
    </source>
</evidence>
<dbReference type="Pfam" id="PF03155">
    <property type="entry name" value="Alg6_Alg8"/>
    <property type="match status" value="1"/>
</dbReference>
<dbReference type="UniPathway" id="UPA00378"/>
<dbReference type="EMBL" id="KK583204">
    <property type="protein sequence ID" value="KDO29833.1"/>
    <property type="molecule type" value="Genomic_DNA"/>
</dbReference>
<keyword evidence="9 10" id="KW-0472">Membrane</keyword>
<dbReference type="Proteomes" id="UP000030745">
    <property type="component" value="Unassembled WGS sequence"/>
</dbReference>
<dbReference type="STRING" id="695850.A0A067CH63"/>
<evidence type="ECO:0000256" key="2">
    <source>
        <dbReference type="ARBA" id="ARBA00004922"/>
    </source>
</evidence>
<feature type="transmembrane region" description="Helical" evidence="10">
    <location>
        <begin position="232"/>
        <end position="259"/>
    </location>
</feature>
<comment type="pathway">
    <text evidence="2 10">Protein modification; protein glycosylation.</text>
</comment>
<reference evidence="11 12" key="1">
    <citation type="journal article" date="2013" name="PLoS Genet.">
        <title>Distinctive expansion of potential virulence genes in the genome of the oomycete fish pathogen Saprolegnia parasitica.</title>
        <authorList>
            <person name="Jiang R.H."/>
            <person name="de Bruijn I."/>
            <person name="Haas B.J."/>
            <person name="Belmonte R."/>
            <person name="Lobach L."/>
            <person name="Christie J."/>
            <person name="van den Ackerveken G."/>
            <person name="Bottin A."/>
            <person name="Bulone V."/>
            <person name="Diaz-Moreno S.M."/>
            <person name="Dumas B."/>
            <person name="Fan L."/>
            <person name="Gaulin E."/>
            <person name="Govers F."/>
            <person name="Grenville-Briggs L.J."/>
            <person name="Horner N.R."/>
            <person name="Levin J.Z."/>
            <person name="Mammella M."/>
            <person name="Meijer H.J."/>
            <person name="Morris P."/>
            <person name="Nusbaum C."/>
            <person name="Oome S."/>
            <person name="Phillips A.J."/>
            <person name="van Rooyen D."/>
            <person name="Rzeszutek E."/>
            <person name="Saraiva M."/>
            <person name="Secombes C.J."/>
            <person name="Seidl M.F."/>
            <person name="Snel B."/>
            <person name="Stassen J.H."/>
            <person name="Sykes S."/>
            <person name="Tripathy S."/>
            <person name="van den Berg H."/>
            <person name="Vega-Arreguin J.C."/>
            <person name="Wawra S."/>
            <person name="Young S.K."/>
            <person name="Zeng Q."/>
            <person name="Dieguez-Uribeondo J."/>
            <person name="Russ C."/>
            <person name="Tyler B.M."/>
            <person name="van West P."/>
        </authorList>
    </citation>
    <scope>NUCLEOTIDE SEQUENCE [LARGE SCALE GENOMIC DNA]</scope>
    <source>
        <strain evidence="11 12">CBS 223.65</strain>
    </source>
</reference>
<keyword evidence="12" id="KW-1185">Reference proteome</keyword>
<dbReference type="PANTHER" id="PTHR12413:SF1">
    <property type="entry name" value="DOLICHYL PYROPHOSPHATE MAN9GLCNAC2 ALPHA-1,3-GLUCOSYLTRANSFERASE"/>
    <property type="match status" value="1"/>
</dbReference>
<evidence type="ECO:0000256" key="8">
    <source>
        <dbReference type="ARBA" id="ARBA00022989"/>
    </source>
</evidence>
<evidence type="ECO:0000256" key="5">
    <source>
        <dbReference type="ARBA" id="ARBA00022679"/>
    </source>
</evidence>
<evidence type="ECO:0000256" key="3">
    <source>
        <dbReference type="ARBA" id="ARBA00008715"/>
    </source>
</evidence>
<evidence type="ECO:0000313" key="12">
    <source>
        <dbReference type="Proteomes" id="UP000030745"/>
    </source>
</evidence>
<dbReference type="AlphaFoldDB" id="A0A067CH63"/>
<keyword evidence="8 10" id="KW-1133">Transmembrane helix</keyword>
<keyword evidence="6 10" id="KW-0812">Transmembrane</keyword>
<feature type="transmembrane region" description="Helical" evidence="10">
    <location>
        <begin position="473"/>
        <end position="492"/>
    </location>
</feature>
<feature type="transmembrane region" description="Helical" evidence="10">
    <location>
        <begin position="333"/>
        <end position="351"/>
    </location>
</feature>
<dbReference type="VEuPathDB" id="FungiDB:SPRG_04930"/>
<evidence type="ECO:0000256" key="6">
    <source>
        <dbReference type="ARBA" id="ARBA00022692"/>
    </source>
</evidence>
<evidence type="ECO:0000256" key="7">
    <source>
        <dbReference type="ARBA" id="ARBA00022824"/>
    </source>
</evidence>
<dbReference type="OrthoDB" id="4983at2759"/>
<protein>
    <recommendedName>
        <fullName evidence="10">Alpha-1,3-glucosyltransferase</fullName>
        <ecNumber evidence="10">2.4.1.-</ecNumber>
    </recommendedName>
</protein>
<evidence type="ECO:0000256" key="1">
    <source>
        <dbReference type="ARBA" id="ARBA00004477"/>
    </source>
</evidence>
<feature type="transmembrane region" description="Helical" evidence="10">
    <location>
        <begin position="148"/>
        <end position="168"/>
    </location>
</feature>
<gene>
    <name evidence="11" type="ORF">SPRG_04930</name>
</gene>
<comment type="similarity">
    <text evidence="3 10">Belongs to the ALG6/ALG8 glucosyltransferase family.</text>
</comment>
<dbReference type="GO" id="GO:0042281">
    <property type="term" value="F:dolichyl pyrophosphate Man9GlcNAc2 alpha-1,3-glucosyltransferase activity"/>
    <property type="evidence" value="ECO:0007669"/>
    <property type="project" value="TreeGrafter"/>
</dbReference>
<keyword evidence="4 10" id="KW-0328">Glycosyltransferase</keyword>
<dbReference type="GO" id="GO:0005789">
    <property type="term" value="C:endoplasmic reticulum membrane"/>
    <property type="evidence" value="ECO:0007669"/>
    <property type="project" value="UniProtKB-SubCell"/>
</dbReference>
<proteinExistence type="inferred from homology"/>
<evidence type="ECO:0000256" key="9">
    <source>
        <dbReference type="ARBA" id="ARBA00023136"/>
    </source>
</evidence>
<dbReference type="OMA" id="FQVPPMH"/>
<feature type="transmembrane region" description="Helical" evidence="10">
    <location>
        <begin position="69"/>
        <end position="94"/>
    </location>
</feature>
<comment type="subcellular location">
    <subcellularLocation>
        <location evidence="1 10">Endoplasmic reticulum membrane</location>
        <topology evidence="1 10">Multi-pass membrane protein</topology>
    </subcellularLocation>
</comment>
<dbReference type="GeneID" id="24127345"/>
<dbReference type="InterPro" id="IPR004856">
    <property type="entry name" value="Glyco_trans_ALG6/ALG8"/>
</dbReference>
<feature type="transmembrane region" description="Helical" evidence="10">
    <location>
        <begin position="303"/>
        <end position="321"/>
    </location>
</feature>
<name>A0A067CH63_SAPPC</name>
<evidence type="ECO:0000256" key="10">
    <source>
        <dbReference type="RuleBase" id="RU363110"/>
    </source>
</evidence>
<dbReference type="EC" id="2.4.1.-" evidence="10"/>
<dbReference type="KEGG" id="spar:SPRG_04930"/>
<accession>A0A067CH63</accession>
<dbReference type="RefSeq" id="XP_012199458.1">
    <property type="nucleotide sequence ID" value="XM_012344068.1"/>
</dbReference>
<feature type="transmembrane region" description="Helical" evidence="10">
    <location>
        <begin position="114"/>
        <end position="136"/>
    </location>
</feature>